<evidence type="ECO:0000313" key="17">
    <source>
        <dbReference type="Proteomes" id="UP000199603"/>
    </source>
</evidence>
<dbReference type="GO" id="GO:0005886">
    <property type="term" value="C:plasma membrane"/>
    <property type="evidence" value="ECO:0007669"/>
    <property type="project" value="UniProtKB-SubCell"/>
</dbReference>
<comment type="function">
    <text evidence="15">Catalyzes the ATP-dependent phosphorylation of the 3-deoxy-D-manno-octulosonic acid (Kdo) residue in Kdo-lipid IV(A) at the 4-OH position.</text>
</comment>
<dbReference type="EC" id="2.7.1.166" evidence="4 15"/>
<name>A0A1G6S6G0_9GAMM</name>
<evidence type="ECO:0000256" key="4">
    <source>
        <dbReference type="ARBA" id="ARBA00011988"/>
    </source>
</evidence>
<dbReference type="SUPFAM" id="SSF56112">
    <property type="entry name" value="Protein kinase-like (PK-like)"/>
    <property type="match status" value="1"/>
</dbReference>
<dbReference type="HAMAP" id="MF_00521">
    <property type="entry name" value="KDO_kinase"/>
    <property type="match status" value="1"/>
</dbReference>
<protein>
    <recommendedName>
        <fullName evidence="13 15">3-deoxy-D-manno-octulosonic acid kinase</fullName>
        <shortName evidence="15">Kdo kinase</shortName>
        <ecNumber evidence="4 15">2.7.1.166</ecNumber>
    </recommendedName>
</protein>
<comment type="pathway">
    <text evidence="2 15">Bacterial outer membrane biogenesis; LPS core biosynthesis.</text>
</comment>
<dbReference type="RefSeq" id="WP_176763962.1">
    <property type="nucleotide sequence ID" value="NZ_FNAG01000001.1"/>
</dbReference>
<evidence type="ECO:0000256" key="6">
    <source>
        <dbReference type="ARBA" id="ARBA00022519"/>
    </source>
</evidence>
<keyword evidence="9 15" id="KW-0418">Kinase</keyword>
<dbReference type="InterPro" id="IPR022826">
    <property type="entry name" value="KDO_kinase"/>
</dbReference>
<comment type="similarity">
    <text evidence="3 15">Belongs to the protein kinase superfamily. KdkA/RfaP family.</text>
</comment>
<keyword evidence="10 15" id="KW-0067">ATP-binding</keyword>
<keyword evidence="12 15" id="KW-0472">Membrane</keyword>
<dbReference type="InterPro" id="IPR011009">
    <property type="entry name" value="Kinase-like_dom_sf"/>
</dbReference>
<evidence type="ECO:0000256" key="14">
    <source>
        <dbReference type="ARBA" id="ARBA00034417"/>
    </source>
</evidence>
<evidence type="ECO:0000256" key="12">
    <source>
        <dbReference type="ARBA" id="ARBA00023136"/>
    </source>
</evidence>
<dbReference type="STRING" id="265719.SAMN04488509_101338"/>
<keyword evidence="8 15" id="KW-0547">Nucleotide-binding</keyword>
<dbReference type="GO" id="GO:0016301">
    <property type="term" value="F:kinase activity"/>
    <property type="evidence" value="ECO:0007669"/>
    <property type="project" value="UniProtKB-KW"/>
</dbReference>
<evidence type="ECO:0000313" key="16">
    <source>
        <dbReference type="EMBL" id="SDD12490.1"/>
    </source>
</evidence>
<dbReference type="Proteomes" id="UP000199603">
    <property type="component" value="Unassembled WGS sequence"/>
</dbReference>
<keyword evidence="5 15" id="KW-1003">Cell membrane</keyword>
<gene>
    <name evidence="15" type="primary">kdkA</name>
    <name evidence="16" type="ORF">SAMN04488509_101338</name>
</gene>
<evidence type="ECO:0000256" key="15">
    <source>
        <dbReference type="HAMAP-Rule" id="MF_00521"/>
    </source>
</evidence>
<keyword evidence="7 15" id="KW-0808">Transferase</keyword>
<evidence type="ECO:0000256" key="10">
    <source>
        <dbReference type="ARBA" id="ARBA00022840"/>
    </source>
</evidence>
<evidence type="ECO:0000256" key="3">
    <source>
        <dbReference type="ARBA" id="ARBA00010327"/>
    </source>
</evidence>
<organism evidence="16 17">
    <name type="scientific">Aquimonas voraii</name>
    <dbReference type="NCBI Taxonomy" id="265719"/>
    <lineage>
        <taxon>Bacteria</taxon>
        <taxon>Pseudomonadati</taxon>
        <taxon>Pseudomonadota</taxon>
        <taxon>Gammaproteobacteria</taxon>
        <taxon>Lysobacterales</taxon>
        <taxon>Lysobacteraceae</taxon>
        <taxon>Aquimonas</taxon>
    </lineage>
</organism>
<evidence type="ECO:0000256" key="8">
    <source>
        <dbReference type="ARBA" id="ARBA00022741"/>
    </source>
</evidence>
<evidence type="ECO:0000256" key="13">
    <source>
        <dbReference type="ARBA" id="ARBA00029511"/>
    </source>
</evidence>
<dbReference type="EMBL" id="FNAG01000001">
    <property type="protein sequence ID" value="SDD12490.1"/>
    <property type="molecule type" value="Genomic_DNA"/>
</dbReference>
<evidence type="ECO:0000256" key="1">
    <source>
        <dbReference type="ARBA" id="ARBA00004515"/>
    </source>
</evidence>
<keyword evidence="11 15" id="KW-0448">Lipopolysaccharide biosynthesis</keyword>
<dbReference type="Gene3D" id="1.10.510.10">
    <property type="entry name" value="Transferase(Phosphotransferase) domain 1"/>
    <property type="match status" value="1"/>
</dbReference>
<comment type="subcellular location">
    <subcellularLocation>
        <location evidence="1 15">Cell inner membrane</location>
        <topology evidence="1 15">Peripheral membrane protein</topology>
        <orientation evidence="1 15">Cytoplasmic side</orientation>
    </subcellularLocation>
</comment>
<comment type="catalytic activity">
    <reaction evidence="14 15">
        <text>an alpha-Kdo-(2-&gt;6)-lipid IVA + ATP = a 4-O-phospho-alpha-Kdo-(2-&gt;6)-lipid IVA + ADP + H(+)</text>
        <dbReference type="Rhea" id="RHEA:74271"/>
        <dbReference type="ChEBI" id="CHEBI:15378"/>
        <dbReference type="ChEBI" id="CHEBI:30616"/>
        <dbReference type="ChEBI" id="CHEBI:176428"/>
        <dbReference type="ChEBI" id="CHEBI:193140"/>
        <dbReference type="ChEBI" id="CHEBI:456216"/>
        <dbReference type="EC" id="2.7.1.166"/>
    </reaction>
</comment>
<dbReference type="GO" id="GO:0009244">
    <property type="term" value="P:lipopolysaccharide core region biosynthetic process"/>
    <property type="evidence" value="ECO:0007669"/>
    <property type="project" value="UniProtKB-UniRule"/>
</dbReference>
<dbReference type="NCBIfam" id="NF002475">
    <property type="entry name" value="PRK01723.1"/>
    <property type="match status" value="1"/>
</dbReference>
<evidence type="ECO:0000256" key="7">
    <source>
        <dbReference type="ARBA" id="ARBA00022679"/>
    </source>
</evidence>
<dbReference type="Pfam" id="PF06293">
    <property type="entry name" value="Kdo"/>
    <property type="match status" value="1"/>
</dbReference>
<keyword evidence="17" id="KW-1185">Reference proteome</keyword>
<dbReference type="GO" id="GO:0005524">
    <property type="term" value="F:ATP binding"/>
    <property type="evidence" value="ECO:0007669"/>
    <property type="project" value="UniProtKB-UniRule"/>
</dbReference>
<dbReference type="AlphaFoldDB" id="A0A1G6S6G0"/>
<reference evidence="16 17" key="1">
    <citation type="submission" date="2016-10" db="EMBL/GenBank/DDBJ databases">
        <authorList>
            <person name="de Groot N.N."/>
        </authorList>
    </citation>
    <scope>NUCLEOTIDE SEQUENCE [LARGE SCALE GENOMIC DNA]</scope>
    <source>
        <strain evidence="16 17">DSM 16957</strain>
    </source>
</reference>
<proteinExistence type="inferred from homology"/>
<accession>A0A1G6S6G0</accession>
<sequence>MNRSEIPSQASETVQESRVTDARGALLFDRRRIAQADRLLLEPQHWAGRGRMEVARGGRGAVCFVRGEFGEAVIRHYRRGGLVGRVIRDLYLWTGEDGNRAFREFRLLAKLRDLGLPVPAPLAAGYARAGLFYRADLMTLAIPESRTLAQWLADGEAASFDWSGLGRLLARFHAAGAFHADLNAHNVMRDGAGALWLIDFDRGDLRDPALGWQRANLQRLARSLRKLGLQGEALTPAWSALSMGYAEAGGSAAACELKPA</sequence>
<evidence type="ECO:0000256" key="2">
    <source>
        <dbReference type="ARBA" id="ARBA00004713"/>
    </source>
</evidence>
<dbReference type="UniPathway" id="UPA00958"/>
<evidence type="ECO:0000256" key="5">
    <source>
        <dbReference type="ARBA" id="ARBA00022475"/>
    </source>
</evidence>
<keyword evidence="6 15" id="KW-0997">Cell inner membrane</keyword>
<feature type="active site" evidence="15">
    <location>
        <position position="181"/>
    </location>
</feature>
<dbReference type="GO" id="GO:0016773">
    <property type="term" value="F:phosphotransferase activity, alcohol group as acceptor"/>
    <property type="evidence" value="ECO:0007669"/>
    <property type="project" value="UniProtKB-UniRule"/>
</dbReference>
<evidence type="ECO:0000256" key="9">
    <source>
        <dbReference type="ARBA" id="ARBA00022777"/>
    </source>
</evidence>
<evidence type="ECO:0000256" key="11">
    <source>
        <dbReference type="ARBA" id="ARBA00022985"/>
    </source>
</evidence>